<reference evidence="1" key="1">
    <citation type="submission" date="2019-11" db="UniProtKB">
        <authorList>
            <consortium name="WormBaseParasite"/>
        </authorList>
    </citation>
    <scope>IDENTIFICATION</scope>
</reference>
<proteinExistence type="predicted"/>
<evidence type="ECO:0000313" key="1">
    <source>
        <dbReference type="WBParaSite" id="MCU_001411-RA"/>
    </source>
</evidence>
<sequence>MKLARQKYSGLPQPSGCFLAGRSANPFKRKSCPQLQICSFLYLLYF</sequence>
<dbReference type="WBParaSite" id="MCU_001411-RA">
    <property type="protein sequence ID" value="MCU_001411-RA"/>
    <property type="gene ID" value="MCU_001411"/>
</dbReference>
<organism evidence="1">
    <name type="scientific">Mesocestoides corti</name>
    <name type="common">Flatworm</name>
    <dbReference type="NCBI Taxonomy" id="53468"/>
    <lineage>
        <taxon>Eukaryota</taxon>
        <taxon>Metazoa</taxon>
        <taxon>Spiralia</taxon>
        <taxon>Lophotrochozoa</taxon>
        <taxon>Platyhelminthes</taxon>
        <taxon>Cestoda</taxon>
        <taxon>Eucestoda</taxon>
        <taxon>Cyclophyllidea</taxon>
        <taxon>Mesocestoididae</taxon>
        <taxon>Mesocestoides</taxon>
    </lineage>
</organism>
<dbReference type="AlphaFoldDB" id="A0A5K3ELD2"/>
<accession>A0A5K3ELD2</accession>
<protein>
    <submittedName>
        <fullName evidence="1">Uncharacterized protein</fullName>
    </submittedName>
</protein>
<name>A0A5K3ELD2_MESCO</name>